<dbReference type="Proteomes" id="UP000620124">
    <property type="component" value="Unassembled WGS sequence"/>
</dbReference>
<gene>
    <name evidence="2" type="ORF">MVEN_00926100</name>
</gene>
<keyword evidence="1" id="KW-1133">Transmembrane helix</keyword>
<feature type="transmembrane region" description="Helical" evidence="1">
    <location>
        <begin position="228"/>
        <end position="245"/>
    </location>
</feature>
<dbReference type="AlphaFoldDB" id="A0A8H6YBA1"/>
<reference evidence="2" key="1">
    <citation type="submission" date="2020-05" db="EMBL/GenBank/DDBJ databases">
        <title>Mycena genomes resolve the evolution of fungal bioluminescence.</title>
        <authorList>
            <person name="Tsai I.J."/>
        </authorList>
    </citation>
    <scope>NUCLEOTIDE SEQUENCE</scope>
    <source>
        <strain evidence="2">CCC161011</strain>
    </source>
</reference>
<dbReference type="OrthoDB" id="3038990at2759"/>
<sequence>MSQPSVLQGLASDPPSLPPDLAGELHVASYVFAGASAVFIWDILHNLVDDYSILCKLKFQMSAVVYLMSRIACLVYIIGFTLFATYPLSDCHAAMVAFNSFYPISSCSTALLFFFRVRAIYNGRRAITLSFGLLWLCMVGGAITIPVSSSAVKIGSSCVVTGLPTYVGANGLAMTVYDTSVFLAISYRLLANSRVEQSITPRETVRALFSGADLYAFSRSLFRDGQKYYLITIFTNALTLAMVYAPDINPVYRGMGAIPNIALTNIMACRVYRNVKLHYVHGVPRAHVALRDQQQRLGRRRREGHRPRDVHVQCADARGGVVCAECCGPESAVRGGH</sequence>
<evidence type="ECO:0008006" key="4">
    <source>
        <dbReference type="Google" id="ProtNLM"/>
    </source>
</evidence>
<evidence type="ECO:0000313" key="3">
    <source>
        <dbReference type="Proteomes" id="UP000620124"/>
    </source>
</evidence>
<proteinExistence type="predicted"/>
<dbReference type="EMBL" id="JACAZI010000007">
    <property type="protein sequence ID" value="KAF7355967.1"/>
    <property type="molecule type" value="Genomic_DNA"/>
</dbReference>
<feature type="transmembrane region" description="Helical" evidence="1">
    <location>
        <begin position="92"/>
        <end position="115"/>
    </location>
</feature>
<feature type="transmembrane region" description="Helical" evidence="1">
    <location>
        <begin position="167"/>
        <end position="190"/>
    </location>
</feature>
<feature type="transmembrane region" description="Helical" evidence="1">
    <location>
        <begin position="127"/>
        <end position="147"/>
    </location>
</feature>
<protein>
    <recommendedName>
        <fullName evidence="4">Transmembrane protein</fullName>
    </recommendedName>
</protein>
<feature type="transmembrane region" description="Helical" evidence="1">
    <location>
        <begin position="25"/>
        <end position="44"/>
    </location>
</feature>
<feature type="transmembrane region" description="Helical" evidence="1">
    <location>
        <begin position="64"/>
        <end position="86"/>
    </location>
</feature>
<keyword evidence="3" id="KW-1185">Reference proteome</keyword>
<organism evidence="2 3">
    <name type="scientific">Mycena venus</name>
    <dbReference type="NCBI Taxonomy" id="2733690"/>
    <lineage>
        <taxon>Eukaryota</taxon>
        <taxon>Fungi</taxon>
        <taxon>Dikarya</taxon>
        <taxon>Basidiomycota</taxon>
        <taxon>Agaricomycotina</taxon>
        <taxon>Agaricomycetes</taxon>
        <taxon>Agaricomycetidae</taxon>
        <taxon>Agaricales</taxon>
        <taxon>Marasmiineae</taxon>
        <taxon>Mycenaceae</taxon>
        <taxon>Mycena</taxon>
    </lineage>
</organism>
<accession>A0A8H6YBA1</accession>
<keyword evidence="1" id="KW-0472">Membrane</keyword>
<keyword evidence="1" id="KW-0812">Transmembrane</keyword>
<name>A0A8H6YBA1_9AGAR</name>
<evidence type="ECO:0000313" key="2">
    <source>
        <dbReference type="EMBL" id="KAF7355967.1"/>
    </source>
</evidence>
<comment type="caution">
    <text evidence="2">The sequence shown here is derived from an EMBL/GenBank/DDBJ whole genome shotgun (WGS) entry which is preliminary data.</text>
</comment>
<evidence type="ECO:0000256" key="1">
    <source>
        <dbReference type="SAM" id="Phobius"/>
    </source>
</evidence>